<evidence type="ECO:0000256" key="3">
    <source>
        <dbReference type="SAM" id="SignalP"/>
    </source>
</evidence>
<keyword evidence="2" id="KW-0313">Glucose metabolism</keyword>
<dbReference type="GO" id="GO:0005829">
    <property type="term" value="C:cytosol"/>
    <property type="evidence" value="ECO:0007669"/>
    <property type="project" value="TreeGrafter"/>
</dbReference>
<protein>
    <submittedName>
        <fullName evidence="4">3-carboxymuconate cyclase</fullName>
    </submittedName>
</protein>
<dbReference type="STRING" id="1799789.AX660_11765"/>
<proteinExistence type="inferred from homology"/>
<organism evidence="4 5">
    <name type="scientific">Paraglaciecola hydrolytica</name>
    <dbReference type="NCBI Taxonomy" id="1799789"/>
    <lineage>
        <taxon>Bacteria</taxon>
        <taxon>Pseudomonadati</taxon>
        <taxon>Pseudomonadota</taxon>
        <taxon>Gammaproteobacteria</taxon>
        <taxon>Alteromonadales</taxon>
        <taxon>Alteromonadaceae</taxon>
        <taxon>Paraglaciecola</taxon>
    </lineage>
</organism>
<dbReference type="InterPro" id="IPR011048">
    <property type="entry name" value="Haem_d1_sf"/>
</dbReference>
<comment type="similarity">
    <text evidence="1">Belongs to the cycloisomerase 2 family.</text>
</comment>
<accession>A0A136A0W4</accession>
<dbReference type="Gene3D" id="2.130.10.10">
    <property type="entry name" value="YVTN repeat-like/Quinoprotein amine dehydrogenase"/>
    <property type="match status" value="1"/>
</dbReference>
<dbReference type="PANTHER" id="PTHR30344">
    <property type="entry name" value="6-PHOSPHOGLUCONOLACTONASE-RELATED"/>
    <property type="match status" value="1"/>
</dbReference>
<dbReference type="PANTHER" id="PTHR30344:SF1">
    <property type="entry name" value="6-PHOSPHOGLUCONOLACTONASE"/>
    <property type="match status" value="1"/>
</dbReference>
<keyword evidence="3" id="KW-0732">Signal</keyword>
<dbReference type="Proteomes" id="UP000070299">
    <property type="component" value="Unassembled WGS sequence"/>
</dbReference>
<evidence type="ECO:0000256" key="1">
    <source>
        <dbReference type="ARBA" id="ARBA00005564"/>
    </source>
</evidence>
<dbReference type="SUPFAM" id="SSF51004">
    <property type="entry name" value="C-terminal (heme d1) domain of cytochrome cd1-nitrite reductase"/>
    <property type="match status" value="1"/>
</dbReference>
<dbReference type="InterPro" id="IPR015943">
    <property type="entry name" value="WD40/YVTN_repeat-like_dom_sf"/>
</dbReference>
<sequence>MLKPLLATLLCLLANISVANTHDVYFGTSGKLTKGIYHAVFDDETGKLSPANLVVQVNGSNFMAMDVAKSHLYVLDGAAHVLAYKIEKDAGLTLLNSVDIGDGGGAHISLHPSGKFLLTAQYGGGSLAVFLIIENGKLGERSQLIDHQGGSKIVGNRQDSPHPHWTGYSPDGQYAFVPDLGLDKIVVYKIDLDTVTVKSHGTIDALAGAGPRHMRFSADGQFIYLLNELSLSVTTFKYDAAHGTATRLSTTQALTQQTKDKEMFNSSSEILVHPNGNFIYSANRGHDSVTVYHADPNTGKLDLKEVEAIRGSWPRNINLDPSGKWLLAAGAHSNTISVFQIDQNNGELTFQTNGIISVPGPICILFGKANQ</sequence>
<evidence type="ECO:0000313" key="4">
    <source>
        <dbReference type="EMBL" id="KXI28864.1"/>
    </source>
</evidence>
<name>A0A136A0W4_9ALTE</name>
<dbReference type="AlphaFoldDB" id="A0A136A0W4"/>
<dbReference type="Pfam" id="PF10282">
    <property type="entry name" value="Lactonase"/>
    <property type="match status" value="1"/>
</dbReference>
<feature type="chain" id="PRO_5007469368" evidence="3">
    <location>
        <begin position="20"/>
        <end position="371"/>
    </location>
</feature>
<gene>
    <name evidence="4" type="ORF">AX660_11765</name>
</gene>
<feature type="signal peptide" evidence="3">
    <location>
        <begin position="1"/>
        <end position="19"/>
    </location>
</feature>
<comment type="caution">
    <text evidence="4">The sequence shown here is derived from an EMBL/GenBank/DDBJ whole genome shotgun (WGS) entry which is preliminary data.</text>
</comment>
<keyword evidence="2" id="KW-0119">Carbohydrate metabolism</keyword>
<dbReference type="GO" id="GO:0006006">
    <property type="term" value="P:glucose metabolic process"/>
    <property type="evidence" value="ECO:0007669"/>
    <property type="project" value="UniProtKB-KW"/>
</dbReference>
<dbReference type="EMBL" id="LSNE01000005">
    <property type="protein sequence ID" value="KXI28864.1"/>
    <property type="molecule type" value="Genomic_DNA"/>
</dbReference>
<evidence type="ECO:0000256" key="2">
    <source>
        <dbReference type="ARBA" id="ARBA00022526"/>
    </source>
</evidence>
<dbReference type="GO" id="GO:0017057">
    <property type="term" value="F:6-phosphogluconolactonase activity"/>
    <property type="evidence" value="ECO:0007669"/>
    <property type="project" value="TreeGrafter"/>
</dbReference>
<keyword evidence="5" id="KW-1185">Reference proteome</keyword>
<dbReference type="InterPro" id="IPR050282">
    <property type="entry name" value="Cycloisomerase_2"/>
</dbReference>
<evidence type="ECO:0000313" key="5">
    <source>
        <dbReference type="Proteomes" id="UP000070299"/>
    </source>
</evidence>
<dbReference type="RefSeq" id="WP_068375690.1">
    <property type="nucleotide sequence ID" value="NZ_LSNE01000005.1"/>
</dbReference>
<dbReference type="InterPro" id="IPR019405">
    <property type="entry name" value="Lactonase_7-beta_prop"/>
</dbReference>
<reference evidence="5" key="1">
    <citation type="submission" date="2016-02" db="EMBL/GenBank/DDBJ databases">
        <authorList>
            <person name="Schultz-Johansen M."/>
            <person name="Glaring M.A."/>
            <person name="Bech P.K."/>
            <person name="Stougaard P."/>
        </authorList>
    </citation>
    <scope>NUCLEOTIDE SEQUENCE [LARGE SCALE GENOMIC DNA]</scope>
    <source>
        <strain evidence="5">S66</strain>
    </source>
</reference>